<protein>
    <submittedName>
        <fullName evidence="2">Glycoside hydrolase family 78 protein</fullName>
    </submittedName>
</protein>
<keyword evidence="3" id="KW-1185">Reference proteome</keyword>
<dbReference type="PANTHER" id="PTHR34987:SF5">
    <property type="entry name" value="ALPHA-RHAMNOSIDASE"/>
    <property type="match status" value="1"/>
</dbReference>
<name>W4K1C1_HETIT</name>
<dbReference type="SUPFAM" id="SSF48208">
    <property type="entry name" value="Six-hairpin glycosidases"/>
    <property type="match status" value="1"/>
</dbReference>
<reference evidence="2 3" key="1">
    <citation type="journal article" date="2012" name="New Phytol.">
        <title>Insight into trade-off between wood decay and parasitism from the genome of a fungal forest pathogen.</title>
        <authorList>
            <person name="Olson A."/>
            <person name="Aerts A."/>
            <person name="Asiegbu F."/>
            <person name="Belbahri L."/>
            <person name="Bouzid O."/>
            <person name="Broberg A."/>
            <person name="Canback B."/>
            <person name="Coutinho P.M."/>
            <person name="Cullen D."/>
            <person name="Dalman K."/>
            <person name="Deflorio G."/>
            <person name="van Diepen L.T."/>
            <person name="Dunand C."/>
            <person name="Duplessis S."/>
            <person name="Durling M."/>
            <person name="Gonthier P."/>
            <person name="Grimwood J."/>
            <person name="Fossdal C.G."/>
            <person name="Hansson D."/>
            <person name="Henrissat B."/>
            <person name="Hietala A."/>
            <person name="Himmelstrand K."/>
            <person name="Hoffmeister D."/>
            <person name="Hogberg N."/>
            <person name="James T.Y."/>
            <person name="Karlsson M."/>
            <person name="Kohler A."/>
            <person name="Kues U."/>
            <person name="Lee Y.H."/>
            <person name="Lin Y.C."/>
            <person name="Lind M."/>
            <person name="Lindquist E."/>
            <person name="Lombard V."/>
            <person name="Lucas S."/>
            <person name="Lunden K."/>
            <person name="Morin E."/>
            <person name="Murat C."/>
            <person name="Park J."/>
            <person name="Raffaello T."/>
            <person name="Rouze P."/>
            <person name="Salamov A."/>
            <person name="Schmutz J."/>
            <person name="Solheim H."/>
            <person name="Stahlberg J."/>
            <person name="Velez H."/>
            <person name="de Vries R.P."/>
            <person name="Wiebenga A."/>
            <person name="Woodward S."/>
            <person name="Yakovlev I."/>
            <person name="Garbelotto M."/>
            <person name="Martin F."/>
            <person name="Grigoriev I.V."/>
            <person name="Stenlid J."/>
        </authorList>
    </citation>
    <scope>NUCLEOTIDE SEQUENCE [LARGE SCALE GENOMIC DNA]</scope>
    <source>
        <strain evidence="2 3">TC 32-1</strain>
    </source>
</reference>
<dbReference type="KEGG" id="hir:HETIRDRAFT_10330"/>
<dbReference type="InterPro" id="IPR012341">
    <property type="entry name" value="6hp_glycosidase-like_sf"/>
</dbReference>
<dbReference type="STRING" id="747525.W4K1C1"/>
<gene>
    <name evidence="2" type="ORF">HETIRDRAFT_10330</name>
</gene>
<evidence type="ECO:0000259" key="1">
    <source>
        <dbReference type="Pfam" id="PF17389"/>
    </source>
</evidence>
<sequence length="616" mass="66573">GAWDEFNFAPKSRTVYPTSVHKVEGSVQAASNLVAHQGSATLSGNDSWVALDFGVEVGGLISLNFENVSTSSSISLSFTESPSFISPLRSDDSTNSSPNMSYDGVLHVPAPLTTGHWTQLASTLRGGFRFLTIVLNSDDPVTISNVSCQISFMPHFDNLRDYSGYFYASDPVFHDKNFLTKIWYSGAYTVQTNTVPLDTGRQVPFVRSPGWQNNATLGVAGPIIVDGAKRDRAVWPGDMGVAVPTQFVSTNDLLPTKNALSTMFAAQNPRTGALPESGPPLSQQGSDTYHAWTLIGTHNYFLYSGDVAWLQNVWQNYTKAVQFLENKVDSSGLMNVTGLRDWARKGGGGHNAEGNALLYKVLTNSADLAGYLNETELSSGWAHNASALKAVYNTAFWVPELGMYRDNTSTTLCPQDANSMAILYNLTTSREQAASISSGLEKNWNDIGAIAPELPDNISPFIGSLELSAHFESGNDARAMDLLRREWGYMLYTNLSVQSTLLEGYTSNGSLLYRSYQGYSYDAAYTSHSHGWSSGPTSALSFYVLGLTITAPQGQAWSIAPHLSGLRAAEGGFETALGWFGASWSLSDDNEFILSTDTPAGTLGVVRLPAIGRGTI</sequence>
<organism evidence="2 3">
    <name type="scientific">Heterobasidion irregulare (strain TC 32-1)</name>
    <dbReference type="NCBI Taxonomy" id="747525"/>
    <lineage>
        <taxon>Eukaryota</taxon>
        <taxon>Fungi</taxon>
        <taxon>Dikarya</taxon>
        <taxon>Basidiomycota</taxon>
        <taxon>Agaricomycotina</taxon>
        <taxon>Agaricomycetes</taxon>
        <taxon>Russulales</taxon>
        <taxon>Bondarzewiaceae</taxon>
        <taxon>Heterobasidion</taxon>
        <taxon>Heterobasidion annosum species complex</taxon>
    </lineage>
</organism>
<dbReference type="eggNOG" id="ENOG502QWE4">
    <property type="taxonomic scope" value="Eukaryota"/>
</dbReference>
<dbReference type="AlphaFoldDB" id="W4K1C1"/>
<dbReference type="HOGENOM" id="CLU_007933_3_0_1"/>
<dbReference type="GO" id="GO:0005975">
    <property type="term" value="P:carbohydrate metabolic process"/>
    <property type="evidence" value="ECO:0007669"/>
    <property type="project" value="InterPro"/>
</dbReference>
<dbReference type="InParanoid" id="W4K1C1"/>
<dbReference type="EMBL" id="KI925460">
    <property type="protein sequence ID" value="ETW79628.1"/>
    <property type="molecule type" value="Genomic_DNA"/>
</dbReference>
<accession>W4K1C1</accession>
<dbReference type="PANTHER" id="PTHR34987">
    <property type="entry name" value="C, PUTATIVE (AFU_ORTHOLOGUE AFUA_3G02880)-RELATED"/>
    <property type="match status" value="1"/>
</dbReference>
<dbReference type="RefSeq" id="XP_009547897.1">
    <property type="nucleotide sequence ID" value="XM_009549602.1"/>
</dbReference>
<proteinExistence type="predicted"/>
<dbReference type="Gene3D" id="2.60.420.10">
    <property type="entry name" value="Maltose phosphorylase, domain 3"/>
    <property type="match status" value="1"/>
</dbReference>
<dbReference type="Pfam" id="PF17389">
    <property type="entry name" value="Bac_rhamnosid6H"/>
    <property type="match status" value="1"/>
</dbReference>
<dbReference type="GO" id="GO:0016787">
    <property type="term" value="F:hydrolase activity"/>
    <property type="evidence" value="ECO:0007669"/>
    <property type="project" value="UniProtKB-KW"/>
</dbReference>
<dbReference type="InterPro" id="IPR008928">
    <property type="entry name" value="6-hairpin_glycosidase_sf"/>
</dbReference>
<keyword evidence="2" id="KW-0378">Hydrolase</keyword>
<feature type="non-terminal residue" evidence="2">
    <location>
        <position position="616"/>
    </location>
</feature>
<feature type="domain" description="Alpha-L-rhamnosidase six-hairpin glycosidase" evidence="1">
    <location>
        <begin position="223"/>
        <end position="442"/>
    </location>
</feature>
<dbReference type="InterPro" id="IPR035396">
    <property type="entry name" value="Bac_rhamnosid6H"/>
</dbReference>
<evidence type="ECO:0000313" key="3">
    <source>
        <dbReference type="Proteomes" id="UP000030671"/>
    </source>
</evidence>
<dbReference type="Gene3D" id="1.50.10.10">
    <property type="match status" value="1"/>
</dbReference>
<feature type="non-terminal residue" evidence="2">
    <location>
        <position position="1"/>
    </location>
</feature>
<dbReference type="OrthoDB" id="10036721at2759"/>
<dbReference type="GeneID" id="20665889"/>
<evidence type="ECO:0000313" key="2">
    <source>
        <dbReference type="EMBL" id="ETW79628.1"/>
    </source>
</evidence>
<dbReference type="Proteomes" id="UP000030671">
    <property type="component" value="Unassembled WGS sequence"/>
</dbReference>